<feature type="compositionally biased region" description="Polar residues" evidence="2">
    <location>
        <begin position="197"/>
        <end position="206"/>
    </location>
</feature>
<feature type="region of interest" description="Disordered" evidence="2">
    <location>
        <begin position="196"/>
        <end position="216"/>
    </location>
</feature>
<feature type="domain" description="Bacterial sugar transferase" evidence="4">
    <location>
        <begin position="7"/>
        <end position="186"/>
    </location>
</feature>
<sequence>MNYLKIKRCMDIILSLISIIILLPVFLIIITAIKLDSKGPIFFKQKRVGINKTHFNILKFRTMRVDTPKDMPTHLLSNPEQWITRVGKFLRKTSLDELPQLFNILKGEMSFIGPRPALWNQYDLIEERDKYGANDVPVGLTGWAQINGRDELEIEVKAKLDGEYAEKIGFLMDVKCFFGTILSVLKSDGVVEGGTGTIKTKSSKVNDSSRRETVAK</sequence>
<comment type="caution">
    <text evidence="5">The sequence shown here is derived from an EMBL/GenBank/DDBJ whole genome shotgun (WGS) entry which is preliminary data.</text>
</comment>
<dbReference type="PANTHER" id="PTHR30576">
    <property type="entry name" value="COLANIC BIOSYNTHESIS UDP-GLUCOSE LIPID CARRIER TRANSFERASE"/>
    <property type="match status" value="1"/>
</dbReference>
<feature type="compositionally biased region" description="Basic and acidic residues" evidence="2">
    <location>
        <begin position="207"/>
        <end position="216"/>
    </location>
</feature>
<accession>A0A2S8RBF4</accession>
<evidence type="ECO:0000256" key="2">
    <source>
        <dbReference type="SAM" id="MobiDB-lite"/>
    </source>
</evidence>
<keyword evidence="3" id="KW-0472">Membrane</keyword>
<feature type="transmembrane region" description="Helical" evidence="3">
    <location>
        <begin position="12"/>
        <end position="33"/>
    </location>
</feature>
<evidence type="ECO:0000313" key="5">
    <source>
        <dbReference type="EMBL" id="PQQ67137.1"/>
    </source>
</evidence>
<name>A0A2S8RBF4_9FIRM</name>
<evidence type="ECO:0000259" key="4">
    <source>
        <dbReference type="Pfam" id="PF02397"/>
    </source>
</evidence>
<evidence type="ECO:0000256" key="1">
    <source>
        <dbReference type="ARBA" id="ARBA00006464"/>
    </source>
</evidence>
<protein>
    <submittedName>
        <fullName evidence="5">Lipid carrier--UDP-N-acetylgalactosaminyltransferase</fullName>
    </submittedName>
</protein>
<dbReference type="AlphaFoldDB" id="A0A2S8RBF4"/>
<dbReference type="OrthoDB" id="9808602at2"/>
<evidence type="ECO:0000256" key="3">
    <source>
        <dbReference type="SAM" id="Phobius"/>
    </source>
</evidence>
<dbReference type="EMBL" id="NEMB01000003">
    <property type="protein sequence ID" value="PQQ67137.1"/>
    <property type="molecule type" value="Genomic_DNA"/>
</dbReference>
<dbReference type="RefSeq" id="WP_105368213.1">
    <property type="nucleotide sequence ID" value="NZ_NEMB01000003.1"/>
</dbReference>
<dbReference type="InterPro" id="IPR003362">
    <property type="entry name" value="Bact_transf"/>
</dbReference>
<reference evidence="5 6" key="1">
    <citation type="journal article" date="2018" name="Syst. Appl. Microbiol.">
        <title>Characterization and high-quality draft genome sequence of Herbivorax saccincola A7, an anaerobic, alkaliphilic, thermophilic, cellulolytic, and xylanolytic bacterium.</title>
        <authorList>
            <person name="Aikawa S."/>
            <person name="Baramee S."/>
            <person name="Sermsathanaswadi J."/>
            <person name="Thianheng P."/>
            <person name="Tachaapaikoon C."/>
            <person name="Shikata A."/>
            <person name="Waeonukul R."/>
            <person name="Pason P."/>
            <person name="Ratanakhanokchai K."/>
            <person name="Kosugi A."/>
        </authorList>
    </citation>
    <scope>NUCLEOTIDE SEQUENCE [LARGE SCALE GENOMIC DNA]</scope>
    <source>
        <strain evidence="5 6">A7</strain>
    </source>
</reference>
<dbReference type="Proteomes" id="UP000239720">
    <property type="component" value="Unassembled WGS sequence"/>
</dbReference>
<comment type="similarity">
    <text evidence="1">Belongs to the bacterial sugar transferase family.</text>
</comment>
<keyword evidence="3" id="KW-1133">Transmembrane helix</keyword>
<dbReference type="PANTHER" id="PTHR30576:SF0">
    <property type="entry name" value="UNDECAPRENYL-PHOSPHATE N-ACETYLGALACTOSAMINYL 1-PHOSPHATE TRANSFERASE-RELATED"/>
    <property type="match status" value="1"/>
</dbReference>
<dbReference type="Pfam" id="PF02397">
    <property type="entry name" value="Bac_transf"/>
    <property type="match status" value="1"/>
</dbReference>
<dbReference type="GO" id="GO:0016780">
    <property type="term" value="F:phosphotransferase activity, for other substituted phosphate groups"/>
    <property type="evidence" value="ECO:0007669"/>
    <property type="project" value="TreeGrafter"/>
</dbReference>
<organism evidence="5 6">
    <name type="scientific">Acetivibrio saccincola</name>
    <dbReference type="NCBI Taxonomy" id="1677857"/>
    <lineage>
        <taxon>Bacteria</taxon>
        <taxon>Bacillati</taxon>
        <taxon>Bacillota</taxon>
        <taxon>Clostridia</taxon>
        <taxon>Eubacteriales</taxon>
        <taxon>Oscillospiraceae</taxon>
        <taxon>Acetivibrio</taxon>
    </lineage>
</organism>
<gene>
    <name evidence="5" type="ORF">B9R14_10530</name>
</gene>
<keyword evidence="5" id="KW-0808">Transferase</keyword>
<proteinExistence type="inferred from homology"/>
<evidence type="ECO:0000313" key="6">
    <source>
        <dbReference type="Proteomes" id="UP000239720"/>
    </source>
</evidence>
<keyword evidence="3" id="KW-0812">Transmembrane</keyword>